<protein>
    <recommendedName>
        <fullName evidence="3">Amine oxidase domain-containing protein</fullName>
    </recommendedName>
</protein>
<evidence type="ECO:0000259" key="3">
    <source>
        <dbReference type="Pfam" id="PF01593"/>
    </source>
</evidence>
<accession>A0A250X6R3</accession>
<gene>
    <name evidence="4" type="ORF">CEUSTIGMA_g6205.t1</name>
</gene>
<evidence type="ECO:0000256" key="2">
    <source>
        <dbReference type="ARBA" id="ARBA00023002"/>
    </source>
</evidence>
<dbReference type="PANTHER" id="PTHR10742">
    <property type="entry name" value="FLAVIN MONOAMINE OXIDASE"/>
    <property type="match status" value="1"/>
</dbReference>
<keyword evidence="5" id="KW-1185">Reference proteome</keyword>
<dbReference type="SUPFAM" id="SSF51905">
    <property type="entry name" value="FAD/NAD(P)-binding domain"/>
    <property type="match status" value="1"/>
</dbReference>
<sequence length="138" mass="15242">MHRSMQLTCKFCLLISYNDDDEELGDDVYLVDGYGALTHGLVAGLDIRYGSEVLEISQSTSDEGVLVRLANDDVPWRRCKHLVCTLPVGVIKAKLHTLFQPSLPAPGVYTACWCDQGQAPHFIPAFTSSTWCVHCLSV</sequence>
<dbReference type="InterPro" id="IPR036188">
    <property type="entry name" value="FAD/NAD-bd_sf"/>
</dbReference>
<comment type="caution">
    <text evidence="4">The sequence shown here is derived from an EMBL/GenBank/DDBJ whole genome shotgun (WGS) entry which is preliminary data.</text>
</comment>
<feature type="domain" description="Amine oxidase" evidence="3">
    <location>
        <begin position="18"/>
        <end position="105"/>
    </location>
</feature>
<reference evidence="4 5" key="1">
    <citation type="submission" date="2017-08" db="EMBL/GenBank/DDBJ databases">
        <title>Acidophilic green algal genome provides insights into adaptation to an acidic environment.</title>
        <authorList>
            <person name="Hirooka S."/>
            <person name="Hirose Y."/>
            <person name="Kanesaki Y."/>
            <person name="Higuchi S."/>
            <person name="Fujiwara T."/>
            <person name="Onuma R."/>
            <person name="Era A."/>
            <person name="Ohbayashi R."/>
            <person name="Uzuka A."/>
            <person name="Nozaki H."/>
            <person name="Yoshikawa H."/>
            <person name="Miyagishima S.Y."/>
        </authorList>
    </citation>
    <scope>NUCLEOTIDE SEQUENCE [LARGE SCALE GENOMIC DNA]</scope>
    <source>
        <strain evidence="4 5">NIES-2499</strain>
    </source>
</reference>
<keyword evidence="2" id="KW-0560">Oxidoreductase</keyword>
<proteinExistence type="inferred from homology"/>
<dbReference type="Gene3D" id="3.50.50.60">
    <property type="entry name" value="FAD/NAD(P)-binding domain"/>
    <property type="match status" value="1"/>
</dbReference>
<evidence type="ECO:0000256" key="1">
    <source>
        <dbReference type="ARBA" id="ARBA00005995"/>
    </source>
</evidence>
<comment type="similarity">
    <text evidence="1">Belongs to the flavin monoamine oxidase family.</text>
</comment>
<dbReference type="PANTHER" id="PTHR10742:SF386">
    <property type="entry name" value="LYSINE-SPECIFIC HISTONE DEMETHYLASE 1A"/>
    <property type="match status" value="1"/>
</dbReference>
<dbReference type="EMBL" id="BEGY01000035">
    <property type="protein sequence ID" value="GAX78768.1"/>
    <property type="molecule type" value="Genomic_DNA"/>
</dbReference>
<name>A0A250X6R3_9CHLO</name>
<dbReference type="Proteomes" id="UP000232323">
    <property type="component" value="Unassembled WGS sequence"/>
</dbReference>
<dbReference type="InterPro" id="IPR050281">
    <property type="entry name" value="Flavin_monoamine_oxidase"/>
</dbReference>
<evidence type="ECO:0000313" key="4">
    <source>
        <dbReference type="EMBL" id="GAX78768.1"/>
    </source>
</evidence>
<dbReference type="InterPro" id="IPR002937">
    <property type="entry name" value="Amino_oxidase"/>
</dbReference>
<organism evidence="4 5">
    <name type="scientific">Chlamydomonas eustigma</name>
    <dbReference type="NCBI Taxonomy" id="1157962"/>
    <lineage>
        <taxon>Eukaryota</taxon>
        <taxon>Viridiplantae</taxon>
        <taxon>Chlorophyta</taxon>
        <taxon>core chlorophytes</taxon>
        <taxon>Chlorophyceae</taxon>
        <taxon>CS clade</taxon>
        <taxon>Chlamydomonadales</taxon>
        <taxon>Chlamydomonadaceae</taxon>
        <taxon>Chlamydomonas</taxon>
    </lineage>
</organism>
<dbReference type="Pfam" id="PF01593">
    <property type="entry name" value="Amino_oxidase"/>
    <property type="match status" value="1"/>
</dbReference>
<dbReference type="AlphaFoldDB" id="A0A250X6R3"/>
<dbReference type="GO" id="GO:0016491">
    <property type="term" value="F:oxidoreductase activity"/>
    <property type="evidence" value="ECO:0007669"/>
    <property type="project" value="UniProtKB-KW"/>
</dbReference>
<dbReference type="OrthoDB" id="2019015at2759"/>
<evidence type="ECO:0000313" key="5">
    <source>
        <dbReference type="Proteomes" id="UP000232323"/>
    </source>
</evidence>